<dbReference type="GO" id="GO:0003677">
    <property type="term" value="F:DNA binding"/>
    <property type="evidence" value="ECO:0007669"/>
    <property type="project" value="UniProtKB-KW"/>
</dbReference>
<dbReference type="GO" id="GO:0097063">
    <property type="term" value="F:cadmium ion sensor activity"/>
    <property type="evidence" value="ECO:0007669"/>
    <property type="project" value="TreeGrafter"/>
</dbReference>
<reference evidence="3 4" key="1">
    <citation type="submission" date="2019-03" db="EMBL/GenBank/DDBJ databases">
        <authorList>
            <person name="Liu G."/>
        </authorList>
    </citation>
    <scope>NUCLEOTIDE SEQUENCE [LARGE SCALE GENOMIC DNA]</scope>
    <source>
        <strain evidence="3 4">DSM 19099</strain>
    </source>
</reference>
<organism evidence="3 4">
    <name type="scientific">Shouchella lehensis</name>
    <dbReference type="NCBI Taxonomy" id="300825"/>
    <lineage>
        <taxon>Bacteria</taxon>
        <taxon>Bacillati</taxon>
        <taxon>Bacillota</taxon>
        <taxon>Bacilli</taxon>
        <taxon>Bacillales</taxon>
        <taxon>Bacillaceae</taxon>
        <taxon>Shouchella</taxon>
    </lineage>
</organism>
<dbReference type="Pfam" id="PF12840">
    <property type="entry name" value="HTH_20"/>
    <property type="match status" value="1"/>
</dbReference>
<proteinExistence type="predicted"/>
<feature type="domain" description="HTH arsR-type" evidence="2">
    <location>
        <begin position="11"/>
        <end position="104"/>
    </location>
</feature>
<dbReference type="PRINTS" id="PR00778">
    <property type="entry name" value="HTHARSR"/>
</dbReference>
<dbReference type="NCBIfam" id="NF033788">
    <property type="entry name" value="HTH_metalloreg"/>
    <property type="match status" value="1"/>
</dbReference>
<evidence type="ECO:0000256" key="1">
    <source>
        <dbReference type="ARBA" id="ARBA00023125"/>
    </source>
</evidence>
<dbReference type="GO" id="GO:0003700">
    <property type="term" value="F:DNA-binding transcription factor activity"/>
    <property type="evidence" value="ECO:0007669"/>
    <property type="project" value="InterPro"/>
</dbReference>
<dbReference type="PANTHER" id="PTHR39168:SF1">
    <property type="entry name" value="TRANSCRIPTIONAL REGULATORY PROTEIN"/>
    <property type="match status" value="1"/>
</dbReference>
<dbReference type="GO" id="GO:0046686">
    <property type="term" value="P:response to cadmium ion"/>
    <property type="evidence" value="ECO:0007669"/>
    <property type="project" value="TreeGrafter"/>
</dbReference>
<dbReference type="PANTHER" id="PTHR39168">
    <property type="entry name" value="TRANSCRIPTIONAL REGULATOR-RELATED"/>
    <property type="match status" value="1"/>
</dbReference>
<name>A0A4Y7WKI7_9BACI</name>
<dbReference type="GO" id="GO:0032791">
    <property type="term" value="F:lead ion binding"/>
    <property type="evidence" value="ECO:0007669"/>
    <property type="project" value="TreeGrafter"/>
</dbReference>
<evidence type="ECO:0000259" key="2">
    <source>
        <dbReference type="PROSITE" id="PS50987"/>
    </source>
</evidence>
<dbReference type="Gene3D" id="1.10.10.10">
    <property type="entry name" value="Winged helix-like DNA-binding domain superfamily/Winged helix DNA-binding domain"/>
    <property type="match status" value="1"/>
</dbReference>
<dbReference type="AlphaFoldDB" id="A0A4Y7WKI7"/>
<accession>A0A4Y7WKI7</accession>
<dbReference type="InterPro" id="IPR011991">
    <property type="entry name" value="ArsR-like_HTH"/>
</dbReference>
<dbReference type="EMBL" id="SNUX01000002">
    <property type="protein sequence ID" value="TES49159.1"/>
    <property type="molecule type" value="Genomic_DNA"/>
</dbReference>
<dbReference type="InterPro" id="IPR052543">
    <property type="entry name" value="HTH_Metal-responsive_Reg"/>
</dbReference>
<dbReference type="Proteomes" id="UP000298210">
    <property type="component" value="Unassembled WGS sequence"/>
</dbReference>
<gene>
    <name evidence="3" type="ORF">E2L03_06660</name>
</gene>
<dbReference type="CDD" id="cd00090">
    <property type="entry name" value="HTH_ARSR"/>
    <property type="match status" value="1"/>
</dbReference>
<dbReference type="InterPro" id="IPR036390">
    <property type="entry name" value="WH_DNA-bd_sf"/>
</dbReference>
<sequence length="234" mass="26436">MIKIFRGVKVMKYVPDISYSAKLIADPSRATILQSLMEVDGLPASDLAVKAGITLQTASSHLSKLIDGGLLTVERHGRHKYYRIASIEVAEIIESLSVLAPIPKVNSLKSHQAKQRLRVARSCYDHLAGLVGVQLTEGLINGGYLLDRPNEKEFIITDKGVEFFREWNIDIEELQKLNRFLAKKCLDWSERKYHIAGSLGSAIMRHLMDEKWIKKLPERQILVTAIGEKNFKKN</sequence>
<dbReference type="SUPFAM" id="SSF46785">
    <property type="entry name" value="Winged helix' DNA-binding domain"/>
    <property type="match status" value="1"/>
</dbReference>
<dbReference type="InterPro" id="IPR036388">
    <property type="entry name" value="WH-like_DNA-bd_sf"/>
</dbReference>
<dbReference type="PROSITE" id="PS50987">
    <property type="entry name" value="HTH_ARSR_2"/>
    <property type="match status" value="1"/>
</dbReference>
<evidence type="ECO:0000313" key="3">
    <source>
        <dbReference type="EMBL" id="TES49159.1"/>
    </source>
</evidence>
<dbReference type="SMART" id="SM00418">
    <property type="entry name" value="HTH_ARSR"/>
    <property type="match status" value="1"/>
</dbReference>
<protein>
    <submittedName>
        <fullName evidence="3">ArsR family transcriptional regulator</fullName>
    </submittedName>
</protein>
<dbReference type="InterPro" id="IPR001845">
    <property type="entry name" value="HTH_ArsR_DNA-bd_dom"/>
</dbReference>
<comment type="caution">
    <text evidence="3">The sequence shown here is derived from an EMBL/GenBank/DDBJ whole genome shotgun (WGS) entry which is preliminary data.</text>
</comment>
<evidence type="ECO:0000313" key="4">
    <source>
        <dbReference type="Proteomes" id="UP000298210"/>
    </source>
</evidence>
<keyword evidence="1" id="KW-0238">DNA-binding</keyword>
<dbReference type="GO" id="GO:0010288">
    <property type="term" value="P:response to lead ion"/>
    <property type="evidence" value="ECO:0007669"/>
    <property type="project" value="TreeGrafter"/>
</dbReference>